<protein>
    <submittedName>
        <fullName evidence="12">Osmoprotectant transport system permease protein</fullName>
    </submittedName>
</protein>
<feature type="transmembrane region" description="Helical" evidence="8">
    <location>
        <begin position="489"/>
        <end position="515"/>
    </location>
</feature>
<dbReference type="Gene3D" id="3.40.190.10">
    <property type="entry name" value="Periplasmic binding protein-like II"/>
    <property type="match status" value="1"/>
</dbReference>
<dbReference type="CDD" id="cd06261">
    <property type="entry name" value="TM_PBP2"/>
    <property type="match status" value="1"/>
</dbReference>
<dbReference type="InterPro" id="IPR051204">
    <property type="entry name" value="ABC_transp_perm/SBD"/>
</dbReference>
<evidence type="ECO:0000256" key="8">
    <source>
        <dbReference type="RuleBase" id="RU363032"/>
    </source>
</evidence>
<dbReference type="Gene3D" id="3.40.190.120">
    <property type="entry name" value="Osmoprotection protein (prox), domain 2"/>
    <property type="match status" value="1"/>
</dbReference>
<evidence type="ECO:0000256" key="1">
    <source>
        <dbReference type="ARBA" id="ARBA00004651"/>
    </source>
</evidence>
<proteinExistence type="inferred from homology"/>
<evidence type="ECO:0000256" key="2">
    <source>
        <dbReference type="ARBA" id="ARBA00022448"/>
    </source>
</evidence>
<sequence length="568" mass="58240">MKGRLPSRVPGHALLAALLTWWLCLGMAMAAPAGATSDAAASAAATNRAAGIAAPIVVGSKRFTESYLLGELVRQALLREGIPARHRQGLGNTGILAQALAAGEVDVYPEYTGTIARELLGLDAGTASALTLEELNLRLAPRGLKVAVPLGFNNTYGLAMREVDALRLGVDSISALARLPQEQAQALRFGLSHEFLARTDGWPGLKKAYGLPQSPGRGLDHGLAYEAMALGRVDLIDVYSTDARIAGDRLRVLRDDLGFFPRYDALLLMRATLDERPLARALAQRIDEAAMTAMNAEAELNGRGFEEVARSFLERSPTAGGGTSGTSGGSGGSPEGVGANGGAPGDGSPDGGAVPAARPGFLARLLAPDLGRLLAEHLALVAGSLALAVLAGVPLGILAFRQPALAGPVMAGVGVLQTVPSLALLAFLIALLGTIGFLPALLALFVYALLPIVRNTHAGLCAVPAGLAHAAAALGLRPAQVLRHVELPLAAPTLLAGIKTAAVISVGTATVAAFIGAGGLGERIVAGLAVNDSTLMLAGAAPAALLALLVQWGFDTAERRLRAPQLRR</sequence>
<keyword evidence="5 8" id="KW-0472">Membrane</keyword>
<dbReference type="InterPro" id="IPR000515">
    <property type="entry name" value="MetI-like"/>
</dbReference>
<feature type="signal peptide" evidence="10">
    <location>
        <begin position="1"/>
        <end position="30"/>
    </location>
</feature>
<evidence type="ECO:0000313" key="13">
    <source>
        <dbReference type="Proteomes" id="UP000532440"/>
    </source>
</evidence>
<dbReference type="PANTHER" id="PTHR30177:SF4">
    <property type="entry name" value="OSMOPROTECTANT IMPORT PERMEASE PROTEIN OSMW"/>
    <property type="match status" value="1"/>
</dbReference>
<dbReference type="Proteomes" id="UP000532440">
    <property type="component" value="Unassembled WGS sequence"/>
</dbReference>
<comment type="similarity">
    <text evidence="8">Belongs to the binding-protein-dependent transport system permease family.</text>
</comment>
<keyword evidence="3 8" id="KW-0812">Transmembrane</keyword>
<dbReference type="Pfam" id="PF00528">
    <property type="entry name" value="BPD_transp_1"/>
    <property type="match status" value="1"/>
</dbReference>
<dbReference type="InterPro" id="IPR007210">
    <property type="entry name" value="ABC_Gly_betaine_transp_sub-bd"/>
</dbReference>
<organism evidence="12 13">
    <name type="scientific">Quisquiliibacterium transsilvanicum</name>
    <dbReference type="NCBI Taxonomy" id="1549638"/>
    <lineage>
        <taxon>Bacteria</taxon>
        <taxon>Pseudomonadati</taxon>
        <taxon>Pseudomonadota</taxon>
        <taxon>Betaproteobacteria</taxon>
        <taxon>Burkholderiales</taxon>
        <taxon>Burkholderiaceae</taxon>
        <taxon>Quisquiliibacterium</taxon>
    </lineage>
</organism>
<dbReference type="PROSITE" id="PS50928">
    <property type="entry name" value="ABC_TM1"/>
    <property type="match status" value="1"/>
</dbReference>
<feature type="transmembrane region" description="Helical" evidence="8">
    <location>
        <begin position="378"/>
        <end position="400"/>
    </location>
</feature>
<comment type="caution">
    <text evidence="12">The sequence shown here is derived from an EMBL/GenBank/DDBJ whole genome shotgun (WGS) entry which is preliminary data.</text>
</comment>
<feature type="domain" description="ABC transmembrane type-1" evidence="11">
    <location>
        <begin position="374"/>
        <end position="554"/>
    </location>
</feature>
<evidence type="ECO:0000256" key="6">
    <source>
        <dbReference type="ARBA" id="ARBA00035642"/>
    </source>
</evidence>
<dbReference type="SUPFAM" id="SSF161098">
    <property type="entry name" value="MetI-like"/>
    <property type="match status" value="1"/>
</dbReference>
<gene>
    <name evidence="12" type="ORF">HNQ70_003312</name>
</gene>
<name>A0A7W8MAM5_9BURK</name>
<feature type="chain" id="PRO_5030920069" evidence="10">
    <location>
        <begin position="31"/>
        <end position="568"/>
    </location>
</feature>
<feature type="compositionally biased region" description="Gly residues" evidence="9">
    <location>
        <begin position="319"/>
        <end position="350"/>
    </location>
</feature>
<comment type="subcellular location">
    <subcellularLocation>
        <location evidence="1 8">Cell membrane</location>
        <topology evidence="1 8">Multi-pass membrane protein</topology>
    </subcellularLocation>
</comment>
<reference evidence="12 13" key="1">
    <citation type="submission" date="2020-08" db="EMBL/GenBank/DDBJ databases">
        <title>Genomic Encyclopedia of Type Strains, Phase IV (KMG-IV): sequencing the most valuable type-strain genomes for metagenomic binning, comparative biology and taxonomic classification.</title>
        <authorList>
            <person name="Goeker M."/>
        </authorList>
    </citation>
    <scope>NUCLEOTIDE SEQUENCE [LARGE SCALE GENOMIC DNA]</scope>
    <source>
        <strain evidence="12 13">DSM 29781</strain>
    </source>
</reference>
<dbReference type="AlphaFoldDB" id="A0A7W8MAM5"/>
<evidence type="ECO:0000256" key="10">
    <source>
        <dbReference type="SAM" id="SignalP"/>
    </source>
</evidence>
<dbReference type="Gene3D" id="1.10.3720.10">
    <property type="entry name" value="MetI-like"/>
    <property type="match status" value="1"/>
</dbReference>
<dbReference type="EMBL" id="JACHGB010000006">
    <property type="protein sequence ID" value="MBB5273284.1"/>
    <property type="molecule type" value="Genomic_DNA"/>
</dbReference>
<comment type="similarity">
    <text evidence="7">In the N-terminal section; belongs to the binding-protein-dependent transport system permease family.</text>
</comment>
<dbReference type="GO" id="GO:0031460">
    <property type="term" value="P:glycine betaine transport"/>
    <property type="evidence" value="ECO:0007669"/>
    <property type="project" value="TreeGrafter"/>
</dbReference>
<evidence type="ECO:0000256" key="3">
    <source>
        <dbReference type="ARBA" id="ARBA00022692"/>
    </source>
</evidence>
<keyword evidence="4 8" id="KW-1133">Transmembrane helix</keyword>
<dbReference type="InterPro" id="IPR035906">
    <property type="entry name" value="MetI-like_sf"/>
</dbReference>
<feature type="transmembrane region" description="Helical" evidence="8">
    <location>
        <begin position="535"/>
        <end position="554"/>
    </location>
</feature>
<feature type="transmembrane region" description="Helical" evidence="8">
    <location>
        <begin position="421"/>
        <end position="450"/>
    </location>
</feature>
<evidence type="ECO:0000256" key="7">
    <source>
        <dbReference type="ARBA" id="ARBA00035652"/>
    </source>
</evidence>
<dbReference type="SUPFAM" id="SSF53850">
    <property type="entry name" value="Periplasmic binding protein-like II"/>
    <property type="match status" value="1"/>
</dbReference>
<dbReference type="PANTHER" id="PTHR30177">
    <property type="entry name" value="GLYCINE BETAINE/L-PROLINE TRANSPORT SYSTEM PERMEASE PROTEIN PROW"/>
    <property type="match status" value="1"/>
</dbReference>
<evidence type="ECO:0000256" key="4">
    <source>
        <dbReference type="ARBA" id="ARBA00022989"/>
    </source>
</evidence>
<evidence type="ECO:0000256" key="9">
    <source>
        <dbReference type="SAM" id="MobiDB-lite"/>
    </source>
</evidence>
<dbReference type="FunFam" id="1.10.3720.10:FF:000001">
    <property type="entry name" value="Glycine betaine ABC transporter, permease"/>
    <property type="match status" value="1"/>
</dbReference>
<dbReference type="Pfam" id="PF04069">
    <property type="entry name" value="OpuAC"/>
    <property type="match status" value="1"/>
</dbReference>
<accession>A0A7W8MAM5</accession>
<evidence type="ECO:0000259" key="11">
    <source>
        <dbReference type="PROSITE" id="PS50928"/>
    </source>
</evidence>
<dbReference type="GO" id="GO:0043190">
    <property type="term" value="C:ATP-binding cassette (ABC) transporter complex"/>
    <property type="evidence" value="ECO:0007669"/>
    <property type="project" value="InterPro"/>
</dbReference>
<feature type="region of interest" description="Disordered" evidence="9">
    <location>
        <begin position="315"/>
        <end position="351"/>
    </location>
</feature>
<dbReference type="GO" id="GO:0022857">
    <property type="term" value="F:transmembrane transporter activity"/>
    <property type="evidence" value="ECO:0007669"/>
    <property type="project" value="InterPro"/>
</dbReference>
<keyword evidence="2 8" id="KW-0813">Transport</keyword>
<keyword evidence="13" id="KW-1185">Reference proteome</keyword>
<evidence type="ECO:0000256" key="5">
    <source>
        <dbReference type="ARBA" id="ARBA00023136"/>
    </source>
</evidence>
<keyword evidence="10" id="KW-0732">Signal</keyword>
<evidence type="ECO:0000313" key="12">
    <source>
        <dbReference type="EMBL" id="MBB5273284.1"/>
    </source>
</evidence>
<comment type="similarity">
    <text evidence="6">In the C-terminal section; belongs to the OsmX family.</text>
</comment>